<protein>
    <submittedName>
        <fullName evidence="1">Uncharacterized protein</fullName>
    </submittedName>
</protein>
<dbReference type="InParanoid" id="A0A2H3D1B2"/>
<name>A0A2H3D1B2_ARMGA</name>
<dbReference type="Proteomes" id="UP000217790">
    <property type="component" value="Unassembled WGS sequence"/>
</dbReference>
<dbReference type="OrthoDB" id="10521276at2759"/>
<gene>
    <name evidence="1" type="ORF">ARMGADRAFT_1034735</name>
</gene>
<proteinExistence type="predicted"/>
<evidence type="ECO:0000313" key="1">
    <source>
        <dbReference type="EMBL" id="PBK87524.1"/>
    </source>
</evidence>
<reference evidence="2" key="1">
    <citation type="journal article" date="2017" name="Nat. Ecol. Evol.">
        <title>Genome expansion and lineage-specific genetic innovations in the forest pathogenic fungi Armillaria.</title>
        <authorList>
            <person name="Sipos G."/>
            <person name="Prasanna A.N."/>
            <person name="Walter M.C."/>
            <person name="O'Connor E."/>
            <person name="Balint B."/>
            <person name="Krizsan K."/>
            <person name="Kiss B."/>
            <person name="Hess J."/>
            <person name="Varga T."/>
            <person name="Slot J."/>
            <person name="Riley R."/>
            <person name="Boka B."/>
            <person name="Rigling D."/>
            <person name="Barry K."/>
            <person name="Lee J."/>
            <person name="Mihaltcheva S."/>
            <person name="LaButti K."/>
            <person name="Lipzen A."/>
            <person name="Waldron R."/>
            <person name="Moloney N.M."/>
            <person name="Sperisen C."/>
            <person name="Kredics L."/>
            <person name="Vagvoelgyi C."/>
            <person name="Patrignani A."/>
            <person name="Fitzpatrick D."/>
            <person name="Nagy I."/>
            <person name="Doyle S."/>
            <person name="Anderson J.B."/>
            <person name="Grigoriev I.V."/>
            <person name="Gueldener U."/>
            <person name="Muensterkoetter M."/>
            <person name="Nagy L.G."/>
        </authorList>
    </citation>
    <scope>NUCLEOTIDE SEQUENCE [LARGE SCALE GENOMIC DNA]</scope>
    <source>
        <strain evidence="2">Ar21-2</strain>
    </source>
</reference>
<dbReference type="AlphaFoldDB" id="A0A2H3D1B2"/>
<organism evidence="1 2">
    <name type="scientific">Armillaria gallica</name>
    <name type="common">Bulbous honey fungus</name>
    <name type="synonym">Armillaria bulbosa</name>
    <dbReference type="NCBI Taxonomy" id="47427"/>
    <lineage>
        <taxon>Eukaryota</taxon>
        <taxon>Fungi</taxon>
        <taxon>Dikarya</taxon>
        <taxon>Basidiomycota</taxon>
        <taxon>Agaricomycotina</taxon>
        <taxon>Agaricomycetes</taxon>
        <taxon>Agaricomycetidae</taxon>
        <taxon>Agaricales</taxon>
        <taxon>Marasmiineae</taxon>
        <taxon>Physalacriaceae</taxon>
        <taxon>Armillaria</taxon>
    </lineage>
</organism>
<keyword evidence="2" id="KW-1185">Reference proteome</keyword>
<dbReference type="EMBL" id="KZ293678">
    <property type="protein sequence ID" value="PBK87524.1"/>
    <property type="molecule type" value="Genomic_DNA"/>
</dbReference>
<sequence>MCIGVPAKDARFAWTFDNLPSSEISSFHTSRGKIKSTFVSSEHNDQSSRLRNGTPKDHVDGRYRCRLQASYLSCLLSSPRPPLRRFIRQPHWYIELRLFSIDMTSAFAVRPVSLQADPRFSRRTPPPPQAPRPSLNVCCHLDKKKRDGRVTCSSLDPEIPLATNTISSSGLVF</sequence>
<evidence type="ECO:0000313" key="2">
    <source>
        <dbReference type="Proteomes" id="UP000217790"/>
    </source>
</evidence>
<accession>A0A2H3D1B2</accession>